<gene>
    <name evidence="1" type="ordered locus">Trad_1197</name>
</gene>
<reference evidence="2" key="1">
    <citation type="submission" date="2010-05" db="EMBL/GenBank/DDBJ databases">
        <title>The complete genome of Truepera radiovictris DSM 17093.</title>
        <authorList>
            <consortium name="US DOE Joint Genome Institute (JGI-PGF)"/>
            <person name="Lucas S."/>
            <person name="Copeland A."/>
            <person name="Lapidus A."/>
            <person name="Glavina del Rio T."/>
            <person name="Dalin E."/>
            <person name="Tice H."/>
            <person name="Bruce D."/>
            <person name="Goodwin L."/>
            <person name="Pitluck S."/>
            <person name="Kyrpides N."/>
            <person name="Mavromatis K."/>
            <person name="Ovchinnikova G."/>
            <person name="Munk A.C."/>
            <person name="Detter J.C."/>
            <person name="Han C."/>
            <person name="Tapia R."/>
            <person name="Land M."/>
            <person name="Hauser L."/>
            <person name="Markowitz V."/>
            <person name="Cheng J.-F."/>
            <person name="Hugenholtz P."/>
            <person name="Woyke T."/>
            <person name="Wu D."/>
            <person name="Tindall B."/>
            <person name="Pomrenke H.G."/>
            <person name="Brambilla E."/>
            <person name="Klenk H.-P."/>
            <person name="Eisen J.A."/>
        </authorList>
    </citation>
    <scope>NUCLEOTIDE SEQUENCE [LARGE SCALE GENOMIC DNA]</scope>
    <source>
        <strain evidence="2">DSM 17093 / CIP 108686 / LMG 22925 / RQ-24</strain>
    </source>
</reference>
<dbReference type="eggNOG" id="COG4118">
    <property type="taxonomic scope" value="Bacteria"/>
</dbReference>
<dbReference type="AlphaFoldDB" id="D7CW57"/>
<dbReference type="RefSeq" id="WP_013177690.1">
    <property type="nucleotide sequence ID" value="NC_014221.1"/>
</dbReference>
<reference evidence="1 2" key="2">
    <citation type="journal article" date="2011" name="Stand. Genomic Sci.">
        <title>Complete genome sequence of Truepera radiovictrix type strain (RQ-24).</title>
        <authorList>
            <person name="Ivanova N."/>
            <person name="Rohde C."/>
            <person name="Munk C."/>
            <person name="Nolan M."/>
            <person name="Lucas S."/>
            <person name="Del Rio T.G."/>
            <person name="Tice H."/>
            <person name="Deshpande S."/>
            <person name="Cheng J.F."/>
            <person name="Tapia R."/>
            <person name="Han C."/>
            <person name="Goodwin L."/>
            <person name="Pitluck S."/>
            <person name="Liolios K."/>
            <person name="Mavromatis K."/>
            <person name="Mikhailova N."/>
            <person name="Pati A."/>
            <person name="Chen A."/>
            <person name="Palaniappan K."/>
            <person name="Land M."/>
            <person name="Hauser L."/>
            <person name="Chang Y.J."/>
            <person name="Jeffries C.D."/>
            <person name="Brambilla E."/>
            <person name="Rohde M."/>
            <person name="Goker M."/>
            <person name="Tindall B.J."/>
            <person name="Woyke T."/>
            <person name="Bristow J."/>
            <person name="Eisen J.A."/>
            <person name="Markowitz V."/>
            <person name="Hugenholtz P."/>
            <person name="Kyrpides N.C."/>
            <person name="Klenk H.P."/>
            <person name="Lapidus A."/>
        </authorList>
    </citation>
    <scope>NUCLEOTIDE SEQUENCE [LARGE SCALE GENOMIC DNA]</scope>
    <source>
        <strain evidence="2">DSM 17093 / CIP 108686 / LMG 22925 / RQ-24</strain>
    </source>
</reference>
<dbReference type="KEGG" id="tra:Trad_1197"/>
<keyword evidence="2" id="KW-1185">Reference proteome</keyword>
<evidence type="ECO:0000313" key="1">
    <source>
        <dbReference type="EMBL" id="ADI14320.1"/>
    </source>
</evidence>
<accession>D7CW57</accession>
<proteinExistence type="predicted"/>
<evidence type="ECO:0008006" key="3">
    <source>
        <dbReference type="Google" id="ProtNLM"/>
    </source>
</evidence>
<dbReference type="HOGENOM" id="CLU_2526547_0_0_0"/>
<sequence length="84" mass="9305">MKRVGVSEFKDKATTLIAEEKALVIEERGRAIGLYIPLARKDGAKSREETERLERVIADMLGHTGMTREAFEAAREEAGKADSV</sequence>
<dbReference type="STRING" id="649638.Trad_1197"/>
<dbReference type="EMBL" id="CP002049">
    <property type="protein sequence ID" value="ADI14320.1"/>
    <property type="molecule type" value="Genomic_DNA"/>
</dbReference>
<protein>
    <recommendedName>
        <fullName evidence="3">Prevent-host-death family protein</fullName>
    </recommendedName>
</protein>
<evidence type="ECO:0000313" key="2">
    <source>
        <dbReference type="Proteomes" id="UP000000379"/>
    </source>
</evidence>
<name>D7CW57_TRURR</name>
<dbReference type="Proteomes" id="UP000000379">
    <property type="component" value="Chromosome"/>
</dbReference>
<organism evidence="1 2">
    <name type="scientific">Truepera radiovictrix (strain DSM 17093 / CIP 108686 / LMG 22925 / RQ-24)</name>
    <dbReference type="NCBI Taxonomy" id="649638"/>
    <lineage>
        <taxon>Bacteria</taxon>
        <taxon>Thermotogati</taxon>
        <taxon>Deinococcota</taxon>
        <taxon>Deinococci</taxon>
        <taxon>Trueperales</taxon>
        <taxon>Trueperaceae</taxon>
        <taxon>Truepera</taxon>
    </lineage>
</organism>